<keyword evidence="1" id="KW-0472">Membrane</keyword>
<feature type="transmembrane region" description="Helical" evidence="1">
    <location>
        <begin position="221"/>
        <end position="239"/>
    </location>
</feature>
<feature type="transmembrane region" description="Helical" evidence="1">
    <location>
        <begin position="125"/>
        <end position="144"/>
    </location>
</feature>
<feature type="transmembrane region" description="Helical" evidence="1">
    <location>
        <begin position="12"/>
        <end position="29"/>
    </location>
</feature>
<comment type="caution">
    <text evidence="2">The sequence shown here is derived from an EMBL/GenBank/DDBJ whole genome shotgun (WGS) entry which is preliminary data.</text>
</comment>
<keyword evidence="1" id="KW-0812">Transmembrane</keyword>
<dbReference type="EMBL" id="LSLI01000102">
    <property type="protein sequence ID" value="KXS31068.1"/>
    <property type="molecule type" value="Genomic_DNA"/>
</dbReference>
<evidence type="ECO:0000313" key="3">
    <source>
        <dbReference type="Proteomes" id="UP000070578"/>
    </source>
</evidence>
<feature type="transmembrane region" description="Helical" evidence="1">
    <location>
        <begin position="65"/>
        <end position="85"/>
    </location>
</feature>
<feature type="transmembrane region" description="Helical" evidence="1">
    <location>
        <begin position="97"/>
        <end position="113"/>
    </location>
</feature>
<evidence type="ECO:0008006" key="4">
    <source>
        <dbReference type="Google" id="ProtNLM"/>
    </source>
</evidence>
<feature type="transmembrane region" description="Helical" evidence="1">
    <location>
        <begin position="386"/>
        <end position="405"/>
    </location>
</feature>
<protein>
    <recommendedName>
        <fullName evidence="4">O-antigen polymerase</fullName>
    </recommendedName>
</protein>
<feature type="transmembrane region" description="Helical" evidence="1">
    <location>
        <begin position="35"/>
        <end position="58"/>
    </location>
</feature>
<gene>
    <name evidence="2" type="ORF">AWT59_2808</name>
</gene>
<dbReference type="AlphaFoldDB" id="A0A139BQ61"/>
<feature type="transmembrane region" description="Helical" evidence="1">
    <location>
        <begin position="198"/>
        <end position="216"/>
    </location>
</feature>
<dbReference type="Proteomes" id="UP000070578">
    <property type="component" value="Unassembled WGS sequence"/>
</dbReference>
<feature type="transmembrane region" description="Helical" evidence="1">
    <location>
        <begin position="411"/>
        <end position="430"/>
    </location>
</feature>
<organism evidence="2 3">
    <name type="scientific">Candidatus Gallionella acididurans</name>
    <dbReference type="NCBI Taxonomy" id="1796491"/>
    <lineage>
        <taxon>Bacteria</taxon>
        <taxon>Pseudomonadati</taxon>
        <taxon>Pseudomonadota</taxon>
        <taxon>Betaproteobacteria</taxon>
        <taxon>Nitrosomonadales</taxon>
        <taxon>Gallionellaceae</taxon>
        <taxon>Gallionella</taxon>
    </lineage>
</organism>
<evidence type="ECO:0000256" key="1">
    <source>
        <dbReference type="SAM" id="Phobius"/>
    </source>
</evidence>
<proteinExistence type="predicted"/>
<keyword evidence="1" id="KW-1133">Transmembrane helix</keyword>
<accession>A0A139BQ61</accession>
<reference evidence="2 3" key="1">
    <citation type="submission" date="2016-02" db="EMBL/GenBank/DDBJ databases">
        <authorList>
            <person name="Wen L."/>
            <person name="He K."/>
            <person name="Yang H."/>
        </authorList>
    </citation>
    <scope>NUCLEOTIDE SEQUENCE [LARGE SCALE GENOMIC DNA]</scope>
    <source>
        <strain evidence="2">ShG14-8</strain>
    </source>
</reference>
<feature type="transmembrane region" description="Helical" evidence="1">
    <location>
        <begin position="269"/>
        <end position="292"/>
    </location>
</feature>
<feature type="transmembrane region" description="Helical" evidence="1">
    <location>
        <begin position="245"/>
        <end position="262"/>
    </location>
</feature>
<name>A0A139BQ61_9PROT</name>
<dbReference type="PATRIC" id="fig|1796491.3.peg.3070"/>
<reference evidence="2 3" key="2">
    <citation type="submission" date="2016-03" db="EMBL/GenBank/DDBJ databases">
        <title>New uncultured bacterium of the family Gallionellaceae from acid mine drainage: description and reconstruction of genome based on metagenomic analysis of microbial community.</title>
        <authorList>
            <person name="Kadnikov V."/>
            <person name="Ivasenko D."/>
            <person name="Beletsky A."/>
            <person name="Mardanov A."/>
            <person name="Danilova E."/>
            <person name="Pimenov N."/>
            <person name="Karnachuk O."/>
            <person name="Ravin N."/>
        </authorList>
    </citation>
    <scope>NUCLEOTIDE SEQUENCE [LARGE SCALE GENOMIC DNA]</scope>
    <source>
        <strain evidence="2">ShG14-8</strain>
    </source>
</reference>
<evidence type="ECO:0000313" key="2">
    <source>
        <dbReference type="EMBL" id="KXS31068.1"/>
    </source>
</evidence>
<sequence>MSFTSQQTWQADIGFGLIIVSYLLLVFGSPMPIKIGAIEIVMGVGLIIGSLLLGYSLIARKDENLILPALCIAYFLLIPLMVGVARGNNFSDIARDIAPLMFMVVLPFLFRFLPQDRSAPKLRALLVAVLIVGLVSALQFHLGIVKLFGSMDTYISKYDLAPASPEKGVSNNITFTLNLFGLGDADYQTFLLKCQDPAILFSAIYLLCTGIAFILVKPRRFFLGLLALGGGSFCFYEFSALGMRAFSGLTVLAIIIYALYLVRSKKVPVGNLIVGGIFGLLLTYTQIINFAVQMWEKNQANGLSGRPAELYAAFDAISENVITLLFGVGWGGLLTNPIYHGAITRYTHSLFSFWLFKTGVVGFAMLVLFVILLFRRVNLKGVWSSSHRLAVFLAASAVIIIGLFFEPTYKMLGFGLIVGLLLAELSLPTVPGQEMNTGKKPV</sequence>
<feature type="transmembrane region" description="Helical" evidence="1">
    <location>
        <begin position="354"/>
        <end position="374"/>
    </location>
</feature>